<comment type="caution">
    <text evidence="2">The sequence shown here is derived from an EMBL/GenBank/DDBJ whole genome shotgun (WGS) entry which is preliminary data.</text>
</comment>
<dbReference type="InterPro" id="IPR039422">
    <property type="entry name" value="MarR/SlyA-like"/>
</dbReference>
<evidence type="ECO:0000313" key="3">
    <source>
        <dbReference type="Proteomes" id="UP000318405"/>
    </source>
</evidence>
<dbReference type="SMART" id="SM00347">
    <property type="entry name" value="HTH_MARR"/>
    <property type="match status" value="1"/>
</dbReference>
<dbReference type="Proteomes" id="UP000318405">
    <property type="component" value="Unassembled WGS sequence"/>
</dbReference>
<dbReference type="InterPro" id="IPR000835">
    <property type="entry name" value="HTH_MarR-typ"/>
</dbReference>
<keyword evidence="3" id="KW-1185">Reference proteome</keyword>
<dbReference type="PANTHER" id="PTHR33164:SF57">
    <property type="entry name" value="MARR-FAMILY TRANSCRIPTIONAL REGULATOR"/>
    <property type="match status" value="1"/>
</dbReference>
<reference evidence="2 3" key="1">
    <citation type="submission" date="2019-07" db="EMBL/GenBank/DDBJ databases">
        <title>Qingshengfaniella alkalisoli gen. nov., sp. nov., isolated from saline soil.</title>
        <authorList>
            <person name="Xu L."/>
            <person name="Huang X.-X."/>
            <person name="Sun J.-Q."/>
        </authorList>
    </citation>
    <scope>NUCLEOTIDE SEQUENCE [LARGE SCALE GENOMIC DNA]</scope>
    <source>
        <strain evidence="2 3">DSM 27279</strain>
    </source>
</reference>
<dbReference type="PRINTS" id="PR00598">
    <property type="entry name" value="HTHMARR"/>
</dbReference>
<accession>A0A556B276</accession>
<dbReference type="PANTHER" id="PTHR33164">
    <property type="entry name" value="TRANSCRIPTIONAL REGULATOR, MARR FAMILY"/>
    <property type="match status" value="1"/>
</dbReference>
<organism evidence="2 3">
    <name type="scientific">Verticiella sediminum</name>
    <dbReference type="NCBI Taxonomy" id="1247510"/>
    <lineage>
        <taxon>Bacteria</taxon>
        <taxon>Pseudomonadati</taxon>
        <taxon>Pseudomonadota</taxon>
        <taxon>Betaproteobacteria</taxon>
        <taxon>Burkholderiales</taxon>
        <taxon>Alcaligenaceae</taxon>
        <taxon>Verticiella</taxon>
    </lineage>
</organism>
<feature type="domain" description="HTH marR-type" evidence="1">
    <location>
        <begin position="20"/>
        <end position="153"/>
    </location>
</feature>
<dbReference type="PROSITE" id="PS50995">
    <property type="entry name" value="HTH_MARR_2"/>
    <property type="match status" value="1"/>
</dbReference>
<dbReference type="InterPro" id="IPR036390">
    <property type="entry name" value="WH_DNA-bd_sf"/>
</dbReference>
<proteinExistence type="predicted"/>
<dbReference type="GO" id="GO:0003700">
    <property type="term" value="F:DNA-binding transcription factor activity"/>
    <property type="evidence" value="ECO:0007669"/>
    <property type="project" value="InterPro"/>
</dbReference>
<dbReference type="OrthoDB" id="9090742at2"/>
<dbReference type="RefSeq" id="WP_143946169.1">
    <property type="nucleotide sequence ID" value="NZ_BAABMB010000001.1"/>
</dbReference>
<evidence type="ECO:0000259" key="1">
    <source>
        <dbReference type="PROSITE" id="PS50995"/>
    </source>
</evidence>
<dbReference type="Pfam" id="PF12802">
    <property type="entry name" value="MarR_2"/>
    <property type="match status" value="1"/>
</dbReference>
<dbReference type="InterPro" id="IPR036388">
    <property type="entry name" value="WH-like_DNA-bd_sf"/>
</dbReference>
<protein>
    <submittedName>
        <fullName evidence="2">MarR family transcriptional regulator</fullName>
    </submittedName>
</protein>
<dbReference type="AlphaFoldDB" id="A0A556B276"/>
<name>A0A556B276_9BURK</name>
<gene>
    <name evidence="2" type="ORF">FOZ76_00595</name>
</gene>
<dbReference type="SUPFAM" id="SSF46785">
    <property type="entry name" value="Winged helix' DNA-binding domain"/>
    <property type="match status" value="1"/>
</dbReference>
<sequence length="161" mass="17608">MSNRRTSDQDAQASETLKLESALTYRLHTINKLGDRDTNRAYTQEFGLSLGEGRCLAAIGRFEPVSVNDLARASNLDKGHASRSAQALVERGLVRKAVSEQDGRGVVLTLTASGQQTYEQVLTMIARRNREIFGCLSGEEQARLGEMLERVIAGLRQNAGA</sequence>
<dbReference type="Gene3D" id="1.10.10.10">
    <property type="entry name" value="Winged helix-like DNA-binding domain superfamily/Winged helix DNA-binding domain"/>
    <property type="match status" value="1"/>
</dbReference>
<evidence type="ECO:0000313" key="2">
    <source>
        <dbReference type="EMBL" id="TSH99260.1"/>
    </source>
</evidence>
<dbReference type="GO" id="GO:0006950">
    <property type="term" value="P:response to stress"/>
    <property type="evidence" value="ECO:0007669"/>
    <property type="project" value="TreeGrafter"/>
</dbReference>
<dbReference type="EMBL" id="VLTJ01000001">
    <property type="protein sequence ID" value="TSH99260.1"/>
    <property type="molecule type" value="Genomic_DNA"/>
</dbReference>